<keyword evidence="4" id="KW-1185">Reference proteome</keyword>
<dbReference type="Proteomes" id="UP000008810">
    <property type="component" value="Chromosome 1"/>
</dbReference>
<evidence type="ECO:0000313" key="3">
    <source>
        <dbReference type="EnsemblPlants" id="KQK24222"/>
    </source>
</evidence>
<gene>
    <name evidence="2" type="ORF">BRADI_1g78805v3</name>
</gene>
<protein>
    <submittedName>
        <fullName evidence="2 3">Uncharacterized protein</fullName>
    </submittedName>
</protein>
<evidence type="ECO:0000313" key="2">
    <source>
        <dbReference type="EMBL" id="KQK24222.1"/>
    </source>
</evidence>
<feature type="region of interest" description="Disordered" evidence="1">
    <location>
        <begin position="68"/>
        <end position="95"/>
    </location>
</feature>
<name>I1HB03_BRADI</name>
<dbReference type="EnsemblPlants" id="KQK24222">
    <property type="protein sequence ID" value="KQK24222"/>
    <property type="gene ID" value="BRADI_1g78805v3"/>
</dbReference>
<dbReference type="Gramene" id="KQK24222">
    <property type="protein sequence ID" value="KQK24222"/>
    <property type="gene ID" value="BRADI_1g78805v3"/>
</dbReference>
<dbReference type="EMBL" id="CM000880">
    <property type="protein sequence ID" value="KQK24222.1"/>
    <property type="molecule type" value="Genomic_DNA"/>
</dbReference>
<reference evidence="2 3" key="1">
    <citation type="journal article" date="2010" name="Nature">
        <title>Genome sequencing and analysis of the model grass Brachypodium distachyon.</title>
        <authorList>
            <consortium name="International Brachypodium Initiative"/>
        </authorList>
    </citation>
    <scope>NUCLEOTIDE SEQUENCE [LARGE SCALE GENOMIC DNA]</scope>
    <source>
        <strain evidence="2 3">Bd21</strain>
    </source>
</reference>
<organism evidence="3">
    <name type="scientific">Brachypodium distachyon</name>
    <name type="common">Purple false brome</name>
    <name type="synonym">Trachynia distachya</name>
    <dbReference type="NCBI Taxonomy" id="15368"/>
    <lineage>
        <taxon>Eukaryota</taxon>
        <taxon>Viridiplantae</taxon>
        <taxon>Streptophyta</taxon>
        <taxon>Embryophyta</taxon>
        <taxon>Tracheophyta</taxon>
        <taxon>Spermatophyta</taxon>
        <taxon>Magnoliopsida</taxon>
        <taxon>Liliopsida</taxon>
        <taxon>Poales</taxon>
        <taxon>Poaceae</taxon>
        <taxon>BOP clade</taxon>
        <taxon>Pooideae</taxon>
        <taxon>Stipodae</taxon>
        <taxon>Brachypodieae</taxon>
        <taxon>Brachypodium</taxon>
    </lineage>
</organism>
<sequence length="122" mass="13099">MTTGELIWERGILRVLAGPGCLDRADEASTAAGSQIRAGVAAVPQAKVGGWGKRVMAASQPWFCGGADGKSGHIEGTSPCGATEREDEEADERCDWRPTVSPSFFEEWDVIHVQRDNLKGLQ</sequence>
<evidence type="ECO:0000313" key="4">
    <source>
        <dbReference type="Proteomes" id="UP000008810"/>
    </source>
</evidence>
<evidence type="ECO:0000256" key="1">
    <source>
        <dbReference type="SAM" id="MobiDB-lite"/>
    </source>
</evidence>
<dbReference type="ExpressionAtlas" id="I1HB03">
    <property type="expression patterns" value="baseline"/>
</dbReference>
<dbReference type="HOGENOM" id="CLU_2052867_0_0_1"/>
<dbReference type="AlphaFoldDB" id="I1HB03"/>
<reference evidence="2" key="2">
    <citation type="submission" date="2017-06" db="EMBL/GenBank/DDBJ databases">
        <title>WGS assembly of Brachypodium distachyon.</title>
        <authorList>
            <consortium name="The International Brachypodium Initiative"/>
            <person name="Lucas S."/>
            <person name="Harmon-Smith M."/>
            <person name="Lail K."/>
            <person name="Tice H."/>
            <person name="Grimwood J."/>
            <person name="Bruce D."/>
            <person name="Barry K."/>
            <person name="Shu S."/>
            <person name="Lindquist E."/>
            <person name="Wang M."/>
            <person name="Pitluck S."/>
            <person name="Vogel J.P."/>
            <person name="Garvin D.F."/>
            <person name="Mockler T.C."/>
            <person name="Schmutz J."/>
            <person name="Rokhsar D."/>
            <person name="Bevan M.W."/>
        </authorList>
    </citation>
    <scope>NUCLEOTIDE SEQUENCE</scope>
    <source>
        <strain evidence="2">Bd21</strain>
    </source>
</reference>
<accession>I1HB03</accession>
<reference evidence="3" key="3">
    <citation type="submission" date="2018-08" db="UniProtKB">
        <authorList>
            <consortium name="EnsemblPlants"/>
        </authorList>
    </citation>
    <scope>IDENTIFICATION</scope>
    <source>
        <strain evidence="3">cv. Bd21</strain>
    </source>
</reference>
<dbReference type="InParanoid" id="I1HB03"/>
<proteinExistence type="predicted"/>